<dbReference type="RefSeq" id="WP_340276981.1">
    <property type="nucleotide sequence ID" value="NZ_JBAKIA010000019.1"/>
</dbReference>
<proteinExistence type="predicted"/>
<evidence type="ECO:0000313" key="1">
    <source>
        <dbReference type="EMBL" id="MEJ8476442.1"/>
    </source>
</evidence>
<dbReference type="Proteomes" id="UP001385499">
    <property type="component" value="Unassembled WGS sequence"/>
</dbReference>
<comment type="caution">
    <text evidence="1">The sequence shown here is derived from an EMBL/GenBank/DDBJ whole genome shotgun (WGS) entry which is preliminary data.</text>
</comment>
<protein>
    <submittedName>
        <fullName evidence="1">Uncharacterized protein</fullName>
    </submittedName>
</protein>
<reference evidence="1 2" key="1">
    <citation type="submission" date="2024-02" db="EMBL/GenBank/DDBJ databases">
        <title>Roseibium algae sp. nov., isolated from marine alga (Grateloupia sp.), showing potential in myo-inositol conversion.</title>
        <authorList>
            <person name="Wang Y."/>
        </authorList>
    </citation>
    <scope>NUCLEOTIDE SEQUENCE [LARGE SCALE GENOMIC DNA]</scope>
    <source>
        <strain evidence="1 2">H3510</strain>
    </source>
</reference>
<sequence length="64" mass="6948">MIDLARIRSQAEQRLPVTGKDVIALLDLIDKLNADNEILTVGFSHELRGIVAMIEGGPHNARAA</sequence>
<organism evidence="1 2">
    <name type="scientific">Roseibium algae</name>
    <dbReference type="NCBI Taxonomy" id="3123038"/>
    <lineage>
        <taxon>Bacteria</taxon>
        <taxon>Pseudomonadati</taxon>
        <taxon>Pseudomonadota</taxon>
        <taxon>Alphaproteobacteria</taxon>
        <taxon>Hyphomicrobiales</taxon>
        <taxon>Stappiaceae</taxon>
        <taxon>Roseibium</taxon>
    </lineage>
</organism>
<name>A0ABU8TR91_9HYPH</name>
<accession>A0ABU8TR91</accession>
<keyword evidence="2" id="KW-1185">Reference proteome</keyword>
<gene>
    <name evidence="1" type="ORF">V6575_20315</name>
</gene>
<dbReference type="EMBL" id="JBAKIA010000019">
    <property type="protein sequence ID" value="MEJ8476442.1"/>
    <property type="molecule type" value="Genomic_DNA"/>
</dbReference>
<evidence type="ECO:0000313" key="2">
    <source>
        <dbReference type="Proteomes" id="UP001385499"/>
    </source>
</evidence>